<sequence>MEQEDSNNSNQKILQKRKSHKKAPIEVLENAILLKVFSFLDAKSVVMTEMVCQKWKDVIQESIDEFPKMLMDQIKLHFDEGEVLVYPIDEKKVPSRHIMPPVEKLSGHMKHITINSLFIRGLIPIETTPVLRRSESYPFSEYDKRVVDEEILHRLASFLSTAYHYIRQPK</sequence>
<dbReference type="AlphaFoldDB" id="A0A914D2V8"/>
<dbReference type="Proteomes" id="UP000887540">
    <property type="component" value="Unplaced"/>
</dbReference>
<dbReference type="InterPro" id="IPR036047">
    <property type="entry name" value="F-box-like_dom_sf"/>
</dbReference>
<organism evidence="2 3">
    <name type="scientific">Acrobeloides nanus</name>
    <dbReference type="NCBI Taxonomy" id="290746"/>
    <lineage>
        <taxon>Eukaryota</taxon>
        <taxon>Metazoa</taxon>
        <taxon>Ecdysozoa</taxon>
        <taxon>Nematoda</taxon>
        <taxon>Chromadorea</taxon>
        <taxon>Rhabditida</taxon>
        <taxon>Tylenchina</taxon>
        <taxon>Cephalobomorpha</taxon>
        <taxon>Cephaloboidea</taxon>
        <taxon>Cephalobidae</taxon>
        <taxon>Acrobeloides</taxon>
    </lineage>
</organism>
<dbReference type="Pfam" id="PF00646">
    <property type="entry name" value="F-box"/>
    <property type="match status" value="1"/>
</dbReference>
<dbReference type="InterPro" id="IPR001810">
    <property type="entry name" value="F-box_dom"/>
</dbReference>
<reference evidence="3" key="1">
    <citation type="submission" date="2022-11" db="UniProtKB">
        <authorList>
            <consortium name="WormBaseParasite"/>
        </authorList>
    </citation>
    <scope>IDENTIFICATION</scope>
</reference>
<dbReference type="PROSITE" id="PS50181">
    <property type="entry name" value="FBOX"/>
    <property type="match status" value="1"/>
</dbReference>
<evidence type="ECO:0000313" key="3">
    <source>
        <dbReference type="WBParaSite" id="ACRNAN_scaffold18022.g8014.t1"/>
    </source>
</evidence>
<feature type="domain" description="F-box" evidence="1">
    <location>
        <begin position="22"/>
        <end position="70"/>
    </location>
</feature>
<accession>A0A914D2V8</accession>
<proteinExistence type="predicted"/>
<dbReference type="Gene3D" id="1.20.1280.50">
    <property type="match status" value="1"/>
</dbReference>
<keyword evidence="2" id="KW-1185">Reference proteome</keyword>
<dbReference type="WBParaSite" id="ACRNAN_scaffold18022.g8014.t1">
    <property type="protein sequence ID" value="ACRNAN_scaffold18022.g8014.t1"/>
    <property type="gene ID" value="ACRNAN_scaffold18022.g8014"/>
</dbReference>
<name>A0A914D2V8_9BILA</name>
<evidence type="ECO:0000259" key="1">
    <source>
        <dbReference type="PROSITE" id="PS50181"/>
    </source>
</evidence>
<protein>
    <submittedName>
        <fullName evidence="3">F-box domain-containing protein</fullName>
    </submittedName>
</protein>
<dbReference type="SUPFAM" id="SSF81383">
    <property type="entry name" value="F-box domain"/>
    <property type="match status" value="1"/>
</dbReference>
<evidence type="ECO:0000313" key="2">
    <source>
        <dbReference type="Proteomes" id="UP000887540"/>
    </source>
</evidence>